<reference evidence="14 15" key="1">
    <citation type="submission" date="2017-08" db="EMBL/GenBank/DDBJ databases">
        <title>Infants hospitalized years apart are colonized by the same room-sourced microbial strains.</title>
        <authorList>
            <person name="Brooks B."/>
            <person name="Olm M.R."/>
            <person name="Firek B.A."/>
            <person name="Baker R."/>
            <person name="Thomas B.C."/>
            <person name="Morowitz M.J."/>
            <person name="Banfield J.F."/>
        </authorList>
    </citation>
    <scope>NUCLEOTIDE SEQUENCE [LARGE SCALE GENOMIC DNA]</scope>
    <source>
        <strain evidence="14">S2_005_002_R2_34</strain>
    </source>
</reference>
<evidence type="ECO:0000256" key="3">
    <source>
        <dbReference type="ARBA" id="ARBA00022723"/>
    </source>
</evidence>
<proteinExistence type="inferred from homology"/>
<dbReference type="STRING" id="35806.A6024_01435"/>
<accession>A0A2W5N6C4</accession>
<feature type="domain" description="Alcohol dehydrogenase-like C-terminal" evidence="12">
    <location>
        <begin position="198"/>
        <end position="336"/>
    </location>
</feature>
<evidence type="ECO:0000313" key="15">
    <source>
        <dbReference type="Proteomes" id="UP000249185"/>
    </source>
</evidence>
<comment type="caution">
    <text evidence="14">The sequence shown here is derived from an EMBL/GenBank/DDBJ whole genome shotgun (WGS) entry which is preliminary data.</text>
</comment>
<comment type="catalytic activity">
    <reaction evidence="9">
        <text>a secondary alcohol + NAD(+) = a ketone + NADH + H(+)</text>
        <dbReference type="Rhea" id="RHEA:10740"/>
        <dbReference type="ChEBI" id="CHEBI:15378"/>
        <dbReference type="ChEBI" id="CHEBI:17087"/>
        <dbReference type="ChEBI" id="CHEBI:35681"/>
        <dbReference type="ChEBI" id="CHEBI:57540"/>
        <dbReference type="ChEBI" id="CHEBI:57945"/>
        <dbReference type="EC" id="1.1.1.1"/>
    </reaction>
</comment>
<dbReference type="GO" id="GO:0005829">
    <property type="term" value="C:cytosol"/>
    <property type="evidence" value="ECO:0007669"/>
    <property type="project" value="TreeGrafter"/>
</dbReference>
<dbReference type="PROSITE" id="PS00059">
    <property type="entry name" value="ADH_ZINC"/>
    <property type="match status" value="1"/>
</dbReference>
<keyword evidence="3 11" id="KW-0479">Metal-binding</keyword>
<keyword evidence="5 11" id="KW-0560">Oxidoreductase</keyword>
<comment type="catalytic activity">
    <reaction evidence="7">
        <text>S-(hydroxymethyl)glutathione + NADP(+) = S-formylglutathione + NADPH + H(+)</text>
        <dbReference type="Rhea" id="RHEA:19981"/>
        <dbReference type="ChEBI" id="CHEBI:15378"/>
        <dbReference type="ChEBI" id="CHEBI:57688"/>
        <dbReference type="ChEBI" id="CHEBI:57783"/>
        <dbReference type="ChEBI" id="CHEBI:58349"/>
        <dbReference type="ChEBI" id="CHEBI:58758"/>
        <dbReference type="EC" id="1.1.1.284"/>
    </reaction>
</comment>
<dbReference type="Pfam" id="PF00107">
    <property type="entry name" value="ADH_zinc_N"/>
    <property type="match status" value="1"/>
</dbReference>
<dbReference type="AlphaFoldDB" id="A0A2W5N6C4"/>
<gene>
    <name evidence="14" type="ORF">DI556_12755</name>
</gene>
<comment type="catalytic activity">
    <reaction evidence="10">
        <text>a primary alcohol + NAD(+) = an aldehyde + NADH + H(+)</text>
        <dbReference type="Rhea" id="RHEA:10736"/>
        <dbReference type="ChEBI" id="CHEBI:15378"/>
        <dbReference type="ChEBI" id="CHEBI:15734"/>
        <dbReference type="ChEBI" id="CHEBI:17478"/>
        <dbReference type="ChEBI" id="CHEBI:57540"/>
        <dbReference type="ChEBI" id="CHEBI:57945"/>
        <dbReference type="EC" id="1.1.1.1"/>
    </reaction>
</comment>
<dbReference type="NCBIfam" id="TIGR02818">
    <property type="entry name" value="adh_III_F_hyde"/>
    <property type="match status" value="1"/>
</dbReference>
<evidence type="ECO:0000256" key="7">
    <source>
        <dbReference type="ARBA" id="ARBA00047793"/>
    </source>
</evidence>
<evidence type="ECO:0000313" key="14">
    <source>
        <dbReference type="EMBL" id="PZQ49011.1"/>
    </source>
</evidence>
<dbReference type="PANTHER" id="PTHR43880">
    <property type="entry name" value="ALCOHOL DEHYDROGENASE"/>
    <property type="match status" value="1"/>
</dbReference>
<dbReference type="Pfam" id="PF08240">
    <property type="entry name" value="ADH_N"/>
    <property type="match status" value="1"/>
</dbReference>
<dbReference type="GO" id="GO:0008270">
    <property type="term" value="F:zinc ion binding"/>
    <property type="evidence" value="ECO:0007669"/>
    <property type="project" value="InterPro"/>
</dbReference>
<evidence type="ECO:0000259" key="13">
    <source>
        <dbReference type="Pfam" id="PF08240"/>
    </source>
</evidence>
<dbReference type="FunFam" id="3.90.180.10:FF:000001">
    <property type="entry name" value="S-(hydroxymethyl)glutathione dehydrogenase"/>
    <property type="match status" value="1"/>
</dbReference>
<dbReference type="SUPFAM" id="SSF51735">
    <property type="entry name" value="NAD(P)-binding Rossmann-fold domains"/>
    <property type="match status" value="1"/>
</dbReference>
<evidence type="ECO:0000256" key="6">
    <source>
        <dbReference type="ARBA" id="ARBA00023027"/>
    </source>
</evidence>
<dbReference type="Proteomes" id="UP000249185">
    <property type="component" value="Unassembled WGS sequence"/>
</dbReference>
<comment type="cofactor">
    <cofactor evidence="1 11">
        <name>Zn(2+)</name>
        <dbReference type="ChEBI" id="CHEBI:29105"/>
    </cofactor>
</comment>
<dbReference type="EC" id="1.1.1.284" evidence="11"/>
<keyword evidence="6 11" id="KW-0520">NAD</keyword>
<dbReference type="GO" id="GO:0106321">
    <property type="term" value="F:S-(hydroxymethyl)glutathione dehydrogenase (NADP+) activity"/>
    <property type="evidence" value="ECO:0007669"/>
    <property type="project" value="RHEA"/>
</dbReference>
<dbReference type="GO" id="GO:0004022">
    <property type="term" value="F:alcohol dehydrogenase (NAD+) activity"/>
    <property type="evidence" value="ECO:0007669"/>
    <property type="project" value="UniProtKB-EC"/>
</dbReference>
<evidence type="ECO:0000259" key="12">
    <source>
        <dbReference type="Pfam" id="PF00107"/>
    </source>
</evidence>
<dbReference type="SUPFAM" id="SSF50129">
    <property type="entry name" value="GroES-like"/>
    <property type="match status" value="2"/>
</dbReference>
<evidence type="ECO:0000256" key="2">
    <source>
        <dbReference type="ARBA" id="ARBA00010902"/>
    </source>
</evidence>
<dbReference type="EMBL" id="QFPW01000009">
    <property type="protein sequence ID" value="PZQ49011.1"/>
    <property type="molecule type" value="Genomic_DNA"/>
</dbReference>
<evidence type="ECO:0000256" key="11">
    <source>
        <dbReference type="RuleBase" id="RU362016"/>
    </source>
</evidence>
<comment type="catalytic activity">
    <reaction evidence="8 11">
        <text>S-(hydroxymethyl)glutathione + NAD(+) = S-formylglutathione + NADH + H(+)</text>
        <dbReference type="Rhea" id="RHEA:19985"/>
        <dbReference type="ChEBI" id="CHEBI:15378"/>
        <dbReference type="ChEBI" id="CHEBI:57540"/>
        <dbReference type="ChEBI" id="CHEBI:57688"/>
        <dbReference type="ChEBI" id="CHEBI:57945"/>
        <dbReference type="ChEBI" id="CHEBI:58758"/>
        <dbReference type="EC" id="1.1.1.284"/>
    </reaction>
</comment>
<name>A0A2W5N6C4_RHOSU</name>
<dbReference type="InterPro" id="IPR014183">
    <property type="entry name" value="ADH_3"/>
</dbReference>
<dbReference type="InterPro" id="IPR011032">
    <property type="entry name" value="GroES-like_sf"/>
</dbReference>
<evidence type="ECO:0000256" key="5">
    <source>
        <dbReference type="ARBA" id="ARBA00023002"/>
    </source>
</evidence>
<dbReference type="InterPro" id="IPR002328">
    <property type="entry name" value="ADH_Zn_CS"/>
</dbReference>
<dbReference type="InterPro" id="IPR013149">
    <property type="entry name" value="ADH-like_C"/>
</dbReference>
<keyword evidence="4 11" id="KW-0862">Zinc</keyword>
<dbReference type="GO" id="GO:0106322">
    <property type="term" value="F:S-(hydroxymethyl)glutathione dehydrogenase (NAD+) activity"/>
    <property type="evidence" value="ECO:0007669"/>
    <property type="project" value="RHEA"/>
</dbReference>
<evidence type="ECO:0000256" key="1">
    <source>
        <dbReference type="ARBA" id="ARBA00001947"/>
    </source>
</evidence>
<evidence type="ECO:0000256" key="4">
    <source>
        <dbReference type="ARBA" id="ARBA00022833"/>
    </source>
</evidence>
<comment type="similarity">
    <text evidence="2 11">Belongs to the zinc-containing alcohol dehydrogenase family. Class-III subfamily.</text>
</comment>
<dbReference type="Gene3D" id="3.40.50.720">
    <property type="entry name" value="NAD(P)-binding Rossmann-like Domain"/>
    <property type="match status" value="1"/>
</dbReference>
<dbReference type="CDD" id="cd08300">
    <property type="entry name" value="alcohol_DH_class_III"/>
    <property type="match status" value="1"/>
</dbReference>
<feature type="domain" description="Alcohol dehydrogenase-like N-terminal" evidence="13">
    <location>
        <begin position="27"/>
        <end position="116"/>
    </location>
</feature>
<dbReference type="FunFam" id="3.40.50.720:FF:000003">
    <property type="entry name" value="S-(hydroxymethyl)glutathione dehydrogenase"/>
    <property type="match status" value="1"/>
</dbReference>
<dbReference type="InterPro" id="IPR013154">
    <property type="entry name" value="ADH-like_N"/>
</dbReference>
<evidence type="ECO:0000256" key="10">
    <source>
        <dbReference type="ARBA" id="ARBA00049243"/>
    </source>
</evidence>
<dbReference type="PANTHER" id="PTHR43880:SF12">
    <property type="entry name" value="ALCOHOL DEHYDROGENASE CLASS-3"/>
    <property type="match status" value="1"/>
</dbReference>
<evidence type="ECO:0000256" key="9">
    <source>
        <dbReference type="ARBA" id="ARBA00049164"/>
    </source>
</evidence>
<dbReference type="InterPro" id="IPR036291">
    <property type="entry name" value="NAD(P)-bd_dom_sf"/>
</dbReference>
<evidence type="ECO:0000256" key="8">
    <source>
        <dbReference type="ARBA" id="ARBA00048110"/>
    </source>
</evidence>
<dbReference type="GO" id="GO:0046294">
    <property type="term" value="P:formaldehyde catabolic process"/>
    <property type="evidence" value="ECO:0007669"/>
    <property type="project" value="InterPro"/>
</dbReference>
<dbReference type="Gene3D" id="3.90.180.10">
    <property type="entry name" value="Medium-chain alcohol dehydrogenases, catalytic domain"/>
    <property type="match status" value="1"/>
</dbReference>
<protein>
    <recommendedName>
        <fullName evidence="11">S-(hydroxymethyl)glutathione dehydrogenase</fullName>
        <ecNumber evidence="11">1.1.1.284</ecNumber>
    </recommendedName>
</protein>
<sequence>MKTRAAVAFEAGKPLEVTEVNLAGPKAGEVLIEIKATGLCHTDEFTRSGADPEGLFPAILGHEGAGVVVEVGPGVTTVKPGDHVIPLYTPECRGCPSCLSRKTNLCTAIRATQGQGLMPDGTTRFTTLDGDPIHHYMGCSTFSNFTVLPEIAVAKVREDAPFDKICYIGCGVTTGVGAVINTAKVEIGSTAVVFGLGGIGLNVIQGLRLAGADMIIGVDLNNDRKAWGEKFGMTHFINPTEIGEDIVPYIVNLTKRGADQIGGADYTFDCTGNVKVMRQALECSHRGWGKSVVIGVAPAGAEISTRPFQLVTGRQWLGTAFGGARGRTDVPRIVDWYMEGKIQIDPMITHTMPLEDINKGFDLMHHGESIRGVVIY</sequence>
<organism evidence="14 15">
    <name type="scientific">Rhodovulum sulfidophilum</name>
    <name type="common">Rhodobacter sulfidophilus</name>
    <dbReference type="NCBI Taxonomy" id="35806"/>
    <lineage>
        <taxon>Bacteria</taxon>
        <taxon>Pseudomonadati</taxon>
        <taxon>Pseudomonadota</taxon>
        <taxon>Alphaproteobacteria</taxon>
        <taxon>Rhodobacterales</taxon>
        <taxon>Paracoccaceae</taxon>
        <taxon>Rhodovulum</taxon>
    </lineage>
</organism>